<dbReference type="RefSeq" id="XP_045141221.1">
    <property type="nucleotide sequence ID" value="XM_045285286.1"/>
</dbReference>
<evidence type="ECO:0000313" key="2">
    <source>
        <dbReference type="RefSeq" id="XP_045141221.1"/>
    </source>
</evidence>
<protein>
    <submittedName>
        <fullName evidence="2">Survival of motor neuron protein-like</fullName>
    </submittedName>
</protein>
<dbReference type="Proteomes" id="UP000694863">
    <property type="component" value="Unplaced"/>
</dbReference>
<sequence length="133" mass="14466">MAMGGGGGVPEREDAVLFRRGTGQSYDADIWDDTALIKAYDKAVASFKNALKNGEICEATDKPKLTPKRKPTKKKKSQKKTVMTPLKQWKVGDKCSAICSGGQKSEATTLVELWSLKDISKDPDSSIFVTPAK</sequence>
<keyword evidence="1" id="KW-1185">Reference proteome</keyword>
<accession>A0AC55CQ73</accession>
<organism evidence="1 2">
    <name type="scientific">Echinops telfairi</name>
    <name type="common">Lesser hedgehog tenrec</name>
    <dbReference type="NCBI Taxonomy" id="9371"/>
    <lineage>
        <taxon>Eukaryota</taxon>
        <taxon>Metazoa</taxon>
        <taxon>Chordata</taxon>
        <taxon>Craniata</taxon>
        <taxon>Vertebrata</taxon>
        <taxon>Euteleostomi</taxon>
        <taxon>Mammalia</taxon>
        <taxon>Eutheria</taxon>
        <taxon>Afrotheria</taxon>
        <taxon>Tenrecidae</taxon>
        <taxon>Tenrecinae</taxon>
        <taxon>Echinops</taxon>
    </lineage>
</organism>
<reference evidence="2" key="1">
    <citation type="submission" date="2025-08" db="UniProtKB">
        <authorList>
            <consortium name="RefSeq"/>
        </authorList>
    </citation>
    <scope>IDENTIFICATION</scope>
</reference>
<name>A0AC55CQ73_ECHTE</name>
<evidence type="ECO:0000313" key="1">
    <source>
        <dbReference type="Proteomes" id="UP000694863"/>
    </source>
</evidence>
<gene>
    <name evidence="2" type="primary">LOC123521109</name>
</gene>
<proteinExistence type="predicted"/>